<feature type="transmembrane region" description="Helical" evidence="8">
    <location>
        <begin position="143"/>
        <end position="161"/>
    </location>
</feature>
<keyword evidence="3" id="KW-0645">Protease</keyword>
<protein>
    <recommendedName>
        <fullName evidence="11">Methanolan biosynthesis EpsI domain-containing protein</fullName>
    </recommendedName>
</protein>
<evidence type="ECO:0000256" key="6">
    <source>
        <dbReference type="ARBA" id="ARBA00022989"/>
    </source>
</evidence>
<evidence type="ECO:0000256" key="1">
    <source>
        <dbReference type="ARBA" id="ARBA00004651"/>
    </source>
</evidence>
<dbReference type="InterPro" id="IPR019127">
    <property type="entry name" value="Exosortase"/>
</dbReference>
<dbReference type="AlphaFoldDB" id="A0A2S2E3R8"/>
<dbReference type="RefSeq" id="WP_162558512.1">
    <property type="nucleotide sequence ID" value="NZ_CP029347.1"/>
</dbReference>
<name>A0A2S2E3R8_9ALTE</name>
<accession>A0A2S2E3R8</accession>
<sequence length="479" mass="53750">MTTPTRYYFFNAGVYLVVVMAFMLVNRPIVLDIATHSFDDGTYSHAYLMPLVSLYLLWHGLRQGNIQLRPSWGWLFCAAIVMALMTLTYIAQIAPLYRLLFAIALMLLVNGLYKTTIASLMPILMVFFVVPIWGILTVPLQQLSIYAVSGIMALTGVPTFVENTHVSIPPGTFEIAGGCSGLRYFIVSCLIGLLYSYLNLSRWRSVTLFMTVAILGALVTNWLRIVGLIVIGYVSDMKSPLMDDHNLFGWYLYIPFLAGLLLFGRYLARKDKQHTPVTSVRSTVNSQWHPLQAICLMGATLILSTQSVSLLLPSSSEQAPALPNRIAVSPIIPDPDHLSTKQGNRYPGSLHLRYAFSGLRPGNKASYYLNQPVPPDWHVRQRQLKGHYQWTLVSRSAREHAIIGYSYGAGQKQFARESQLKLERLKQAITLSRSSHLDWYYFPCPTLSECQSLFDSLTEEGSPLLGQSQLQTAKMATQH</sequence>
<keyword evidence="2" id="KW-1003">Cell membrane</keyword>
<proteinExistence type="predicted"/>
<dbReference type="InterPro" id="IPR026392">
    <property type="entry name" value="Exo/Archaeosortase_dom"/>
</dbReference>
<dbReference type="GO" id="GO:0006508">
    <property type="term" value="P:proteolysis"/>
    <property type="evidence" value="ECO:0007669"/>
    <property type="project" value="UniProtKB-KW"/>
</dbReference>
<evidence type="ECO:0000256" key="5">
    <source>
        <dbReference type="ARBA" id="ARBA00022801"/>
    </source>
</evidence>
<dbReference type="NCBIfam" id="TIGR02602">
    <property type="entry name" value="8TM_EpsH"/>
    <property type="match status" value="1"/>
</dbReference>
<evidence type="ECO:0000313" key="9">
    <source>
        <dbReference type="EMBL" id="AWL11667.1"/>
    </source>
</evidence>
<dbReference type="InterPro" id="IPR013426">
    <property type="entry name" value="EpsH-like"/>
</dbReference>
<keyword evidence="4 8" id="KW-0812">Transmembrane</keyword>
<evidence type="ECO:0000256" key="3">
    <source>
        <dbReference type="ARBA" id="ARBA00022670"/>
    </source>
</evidence>
<comment type="subcellular location">
    <subcellularLocation>
        <location evidence="1">Cell membrane</location>
        <topology evidence="1">Multi-pass membrane protein</topology>
    </subcellularLocation>
</comment>
<feature type="transmembrane region" description="Helical" evidence="8">
    <location>
        <begin position="73"/>
        <end position="97"/>
    </location>
</feature>
<evidence type="ECO:0000256" key="8">
    <source>
        <dbReference type="SAM" id="Phobius"/>
    </source>
</evidence>
<organism evidence="9 10">
    <name type="scientific">Saliniradius amylolyticus</name>
    <dbReference type="NCBI Taxonomy" id="2183582"/>
    <lineage>
        <taxon>Bacteria</taxon>
        <taxon>Pseudomonadati</taxon>
        <taxon>Pseudomonadota</taxon>
        <taxon>Gammaproteobacteria</taxon>
        <taxon>Alteromonadales</taxon>
        <taxon>Alteromonadaceae</taxon>
        <taxon>Saliniradius</taxon>
    </lineage>
</organism>
<keyword evidence="10" id="KW-1185">Reference proteome</keyword>
<dbReference type="Proteomes" id="UP000245728">
    <property type="component" value="Chromosome"/>
</dbReference>
<dbReference type="GO" id="GO:0008233">
    <property type="term" value="F:peptidase activity"/>
    <property type="evidence" value="ECO:0007669"/>
    <property type="project" value="UniProtKB-KW"/>
</dbReference>
<dbReference type="EMBL" id="CP029347">
    <property type="protein sequence ID" value="AWL11667.1"/>
    <property type="molecule type" value="Genomic_DNA"/>
</dbReference>
<feature type="transmembrane region" description="Helical" evidence="8">
    <location>
        <begin position="181"/>
        <end position="200"/>
    </location>
</feature>
<keyword evidence="7 8" id="KW-0472">Membrane</keyword>
<evidence type="ECO:0000256" key="4">
    <source>
        <dbReference type="ARBA" id="ARBA00022692"/>
    </source>
</evidence>
<evidence type="ECO:0000313" key="10">
    <source>
        <dbReference type="Proteomes" id="UP000245728"/>
    </source>
</evidence>
<keyword evidence="5" id="KW-0378">Hydrolase</keyword>
<gene>
    <name evidence="9" type="ORF">HMF8227_01186</name>
</gene>
<evidence type="ECO:0008006" key="11">
    <source>
        <dbReference type="Google" id="ProtNLM"/>
    </source>
</evidence>
<dbReference type="GO" id="GO:0005886">
    <property type="term" value="C:plasma membrane"/>
    <property type="evidence" value="ECO:0007669"/>
    <property type="project" value="UniProtKB-SubCell"/>
</dbReference>
<feature type="transmembrane region" description="Helical" evidence="8">
    <location>
        <begin position="45"/>
        <end position="61"/>
    </location>
</feature>
<dbReference type="KEGG" id="salh:HMF8227_01186"/>
<keyword evidence="6 8" id="KW-1133">Transmembrane helix</keyword>
<evidence type="ECO:0000256" key="2">
    <source>
        <dbReference type="ARBA" id="ARBA00022475"/>
    </source>
</evidence>
<reference evidence="9 10" key="1">
    <citation type="submission" date="2018-05" db="EMBL/GenBank/DDBJ databases">
        <title>Salinimonas sp. HMF8227 Genome sequencing and assembly.</title>
        <authorList>
            <person name="Kang H."/>
            <person name="Kang J."/>
            <person name="Cha I."/>
            <person name="Kim H."/>
            <person name="Joh K."/>
        </authorList>
    </citation>
    <scope>NUCLEOTIDE SEQUENCE [LARGE SCALE GENOMIC DNA]</scope>
    <source>
        <strain evidence="9 10">HMF8227</strain>
    </source>
</reference>
<dbReference type="NCBIfam" id="TIGR04178">
    <property type="entry name" value="exo_archaeo"/>
    <property type="match status" value="1"/>
</dbReference>
<feature type="transmembrane region" description="Helical" evidence="8">
    <location>
        <begin position="7"/>
        <end position="25"/>
    </location>
</feature>
<evidence type="ECO:0000256" key="7">
    <source>
        <dbReference type="ARBA" id="ARBA00023136"/>
    </source>
</evidence>
<dbReference type="Pfam" id="PF09721">
    <property type="entry name" value="Exosortase_EpsH"/>
    <property type="match status" value="1"/>
</dbReference>
<feature type="transmembrane region" description="Helical" evidence="8">
    <location>
        <begin position="212"/>
        <end position="235"/>
    </location>
</feature>
<feature type="transmembrane region" description="Helical" evidence="8">
    <location>
        <begin position="117"/>
        <end position="136"/>
    </location>
</feature>
<feature type="transmembrane region" description="Helical" evidence="8">
    <location>
        <begin position="247"/>
        <end position="268"/>
    </location>
</feature>